<reference evidence="1" key="1">
    <citation type="submission" date="2022-11" db="EMBL/GenBank/DDBJ databases">
        <title>WGS of Natronobacillus azotifigens 24KS-1, an anaerobic diazotrophic haloalkaliphile from soda-rich habitats.</title>
        <authorList>
            <person name="Sorokin D.Y."/>
            <person name="Merkel A.Y."/>
        </authorList>
    </citation>
    <scope>NUCLEOTIDE SEQUENCE</scope>
    <source>
        <strain evidence="1">24KS-1</strain>
    </source>
</reference>
<evidence type="ECO:0000313" key="2">
    <source>
        <dbReference type="Proteomes" id="UP001084197"/>
    </source>
</evidence>
<protein>
    <submittedName>
        <fullName evidence="1">Uncharacterized protein</fullName>
    </submittedName>
</protein>
<dbReference type="AlphaFoldDB" id="A0A9J6RDM9"/>
<dbReference type="Proteomes" id="UP001084197">
    <property type="component" value="Unassembled WGS sequence"/>
</dbReference>
<organism evidence="1 2">
    <name type="scientific">Natronobacillus azotifigens</name>
    <dbReference type="NCBI Taxonomy" id="472978"/>
    <lineage>
        <taxon>Bacteria</taxon>
        <taxon>Bacillati</taxon>
        <taxon>Bacillota</taxon>
        <taxon>Bacilli</taxon>
        <taxon>Bacillales</taxon>
        <taxon>Bacillaceae</taxon>
        <taxon>Natronobacillus</taxon>
    </lineage>
</organism>
<proteinExistence type="predicted"/>
<gene>
    <name evidence="1" type="ORF">OWO01_10530</name>
</gene>
<comment type="caution">
    <text evidence="1">The sequence shown here is derived from an EMBL/GenBank/DDBJ whole genome shotgun (WGS) entry which is preliminary data.</text>
</comment>
<name>A0A9J6RDM9_9BACI</name>
<keyword evidence="2" id="KW-1185">Reference proteome</keyword>
<accession>A0A9J6RDM9</accession>
<dbReference type="EMBL" id="JAPRAT010000020">
    <property type="protein sequence ID" value="MCZ0703655.1"/>
    <property type="molecule type" value="Genomic_DNA"/>
</dbReference>
<evidence type="ECO:0000313" key="1">
    <source>
        <dbReference type="EMBL" id="MCZ0703655.1"/>
    </source>
</evidence>
<sequence>MECVKIDRTNRMEAETFLQEISKISITDEEFLQHGYLIKDERKTIGFYLLEPIDDNEVWLRKFIIAQLKEATCIIEMMGLAILEAKKLFVDKLVVLADRPILEQLLAQLGFQQTENTKIPVERSSTCWEYSVNKQELYPQ</sequence>
<dbReference type="RefSeq" id="WP_268780419.1">
    <property type="nucleotide sequence ID" value="NZ_JAPRAT010000020.1"/>
</dbReference>